<accession>A0A0L0WB33</accession>
<feature type="transmembrane region" description="Helical" evidence="8">
    <location>
        <begin position="119"/>
        <end position="140"/>
    </location>
</feature>
<organism evidence="10 11">
    <name type="scientific">Gottschalkia purinilytica</name>
    <name type="common">Clostridium purinilyticum</name>
    <dbReference type="NCBI Taxonomy" id="1503"/>
    <lineage>
        <taxon>Bacteria</taxon>
        <taxon>Bacillati</taxon>
        <taxon>Bacillota</taxon>
        <taxon>Tissierellia</taxon>
        <taxon>Tissierellales</taxon>
        <taxon>Gottschalkiaceae</taxon>
        <taxon>Gottschalkia</taxon>
    </lineage>
</organism>
<gene>
    <name evidence="10" type="ORF">CLPU_5c00150</name>
</gene>
<evidence type="ECO:0000256" key="4">
    <source>
        <dbReference type="ARBA" id="ARBA00022692"/>
    </source>
</evidence>
<sequence>MIFYIKQALYAFLSTVGFAVLFNGPKDTLVNAGTCGAIGWLVNIIAKYLSNSSIVGTFLGATTAGLLGEAYAKIFKKPATVFIVPGIIPLVPGAGMYYTMLALIKKNFITAADIGSQTIFTAFSIAIAVIVSSSINRAIMKYREYIKQKKQLPDGSN</sequence>
<evidence type="ECO:0000256" key="5">
    <source>
        <dbReference type="ARBA" id="ARBA00022989"/>
    </source>
</evidence>
<keyword evidence="5 8" id="KW-1133">Transmembrane helix</keyword>
<feature type="transmembrane region" description="Helical" evidence="8">
    <location>
        <begin position="48"/>
        <end position="67"/>
    </location>
</feature>
<evidence type="ECO:0000256" key="6">
    <source>
        <dbReference type="ARBA" id="ARBA00023136"/>
    </source>
</evidence>
<protein>
    <recommendedName>
        <fullName evidence="9">Threonine/Serine exporter ThrE domain-containing protein</fullName>
    </recommendedName>
</protein>
<feature type="transmembrane region" description="Helical" evidence="8">
    <location>
        <begin position="79"/>
        <end position="99"/>
    </location>
</feature>
<keyword evidence="4 8" id="KW-0812">Transmembrane</keyword>
<proteinExistence type="inferred from homology"/>
<comment type="caution">
    <text evidence="10">The sequence shown here is derived from an EMBL/GenBank/DDBJ whole genome shotgun (WGS) entry which is preliminary data.</text>
</comment>
<comment type="similarity">
    <text evidence="7">Belongs to the ThrE exporter (TC 2.A.79) family.</text>
</comment>
<keyword evidence="6 8" id="KW-0472">Membrane</keyword>
<evidence type="ECO:0000256" key="7">
    <source>
        <dbReference type="ARBA" id="ARBA00034125"/>
    </source>
</evidence>
<evidence type="ECO:0000313" key="10">
    <source>
        <dbReference type="EMBL" id="KNF08708.1"/>
    </source>
</evidence>
<dbReference type="RefSeq" id="WP_235436120.1">
    <property type="nucleotide sequence ID" value="NZ_LGSS01000005.1"/>
</dbReference>
<comment type="subcellular location">
    <subcellularLocation>
        <location evidence="1">Cell membrane</location>
        <topology evidence="1">Multi-pass membrane protein</topology>
    </subcellularLocation>
</comment>
<feature type="domain" description="Threonine/Serine exporter ThrE" evidence="9">
    <location>
        <begin position="7"/>
        <end position="135"/>
    </location>
</feature>
<evidence type="ECO:0000313" key="11">
    <source>
        <dbReference type="Proteomes" id="UP000037267"/>
    </source>
</evidence>
<evidence type="ECO:0000256" key="8">
    <source>
        <dbReference type="SAM" id="Phobius"/>
    </source>
</evidence>
<keyword evidence="3" id="KW-0997">Cell inner membrane</keyword>
<dbReference type="InterPro" id="IPR050539">
    <property type="entry name" value="ThrE_Dicarb/AminoAcid_Exp"/>
</dbReference>
<evidence type="ECO:0000259" key="9">
    <source>
        <dbReference type="Pfam" id="PF12821"/>
    </source>
</evidence>
<dbReference type="PATRIC" id="fig|1503.3.peg.2537"/>
<dbReference type="GO" id="GO:0005886">
    <property type="term" value="C:plasma membrane"/>
    <property type="evidence" value="ECO:0007669"/>
    <property type="project" value="UniProtKB-SubCell"/>
</dbReference>
<evidence type="ECO:0000256" key="3">
    <source>
        <dbReference type="ARBA" id="ARBA00022519"/>
    </source>
</evidence>
<dbReference type="EMBL" id="LGSS01000005">
    <property type="protein sequence ID" value="KNF08708.1"/>
    <property type="molecule type" value="Genomic_DNA"/>
</dbReference>
<dbReference type="Pfam" id="PF12821">
    <property type="entry name" value="ThrE_2"/>
    <property type="match status" value="1"/>
</dbReference>
<dbReference type="InterPro" id="IPR024528">
    <property type="entry name" value="ThrE_2"/>
</dbReference>
<dbReference type="PANTHER" id="PTHR34390:SF1">
    <property type="entry name" value="SUCCINATE TRANSPORTER SUBUNIT YJJB-RELATED"/>
    <property type="match status" value="1"/>
</dbReference>
<evidence type="ECO:0000256" key="1">
    <source>
        <dbReference type="ARBA" id="ARBA00004651"/>
    </source>
</evidence>
<dbReference type="PANTHER" id="PTHR34390">
    <property type="entry name" value="UPF0442 PROTEIN YJJB-RELATED"/>
    <property type="match status" value="1"/>
</dbReference>
<evidence type="ECO:0000256" key="2">
    <source>
        <dbReference type="ARBA" id="ARBA00022475"/>
    </source>
</evidence>
<reference evidence="11" key="1">
    <citation type="submission" date="2015-07" db="EMBL/GenBank/DDBJ databases">
        <title>Draft genome sequence of the purine-degrading Gottschalkia purinilyticum DSM 1384 (formerly Clostridium purinilyticum).</title>
        <authorList>
            <person name="Poehlein A."/>
            <person name="Schiel-Bengelsdorf B."/>
            <person name="Bengelsdorf F.R."/>
            <person name="Daniel R."/>
            <person name="Duerre P."/>
        </authorList>
    </citation>
    <scope>NUCLEOTIDE SEQUENCE [LARGE SCALE GENOMIC DNA]</scope>
    <source>
        <strain evidence="11">DSM 1384</strain>
    </source>
</reference>
<dbReference type="AlphaFoldDB" id="A0A0L0WB33"/>
<keyword evidence="11" id="KW-1185">Reference proteome</keyword>
<keyword evidence="2" id="KW-1003">Cell membrane</keyword>
<name>A0A0L0WB33_GOTPU</name>
<dbReference type="GO" id="GO:0015744">
    <property type="term" value="P:succinate transport"/>
    <property type="evidence" value="ECO:0007669"/>
    <property type="project" value="TreeGrafter"/>
</dbReference>
<dbReference type="Proteomes" id="UP000037267">
    <property type="component" value="Unassembled WGS sequence"/>
</dbReference>